<dbReference type="InterPro" id="IPR049326">
    <property type="entry name" value="Rhodopsin_dom_fungi"/>
</dbReference>
<keyword evidence="4 7" id="KW-0472">Membrane</keyword>
<dbReference type="Proteomes" id="UP000244855">
    <property type="component" value="Unassembled WGS sequence"/>
</dbReference>
<keyword evidence="2 7" id="KW-0812">Transmembrane</keyword>
<evidence type="ECO:0000256" key="1">
    <source>
        <dbReference type="ARBA" id="ARBA00004141"/>
    </source>
</evidence>
<dbReference type="PANTHER" id="PTHR33048">
    <property type="entry name" value="PTH11-LIKE INTEGRAL MEMBRANE PROTEIN (AFU_ORTHOLOGUE AFUA_5G11245)"/>
    <property type="match status" value="1"/>
</dbReference>
<reference evidence="9 10" key="1">
    <citation type="journal article" date="2018" name="Sci. Rep.">
        <title>Comparative genomics provides insights into the lifestyle and reveals functional heterogeneity of dark septate endophytic fungi.</title>
        <authorList>
            <person name="Knapp D.G."/>
            <person name="Nemeth J.B."/>
            <person name="Barry K."/>
            <person name="Hainaut M."/>
            <person name="Henrissat B."/>
            <person name="Johnson J."/>
            <person name="Kuo A."/>
            <person name="Lim J.H.P."/>
            <person name="Lipzen A."/>
            <person name="Nolan M."/>
            <person name="Ohm R.A."/>
            <person name="Tamas L."/>
            <person name="Grigoriev I.V."/>
            <person name="Spatafora J.W."/>
            <person name="Nagy L.G."/>
            <person name="Kovacs G.M."/>
        </authorList>
    </citation>
    <scope>NUCLEOTIDE SEQUENCE [LARGE SCALE GENOMIC DNA]</scope>
    <source>
        <strain evidence="9 10">DSE2036</strain>
    </source>
</reference>
<feature type="transmembrane region" description="Helical" evidence="7">
    <location>
        <begin position="12"/>
        <end position="35"/>
    </location>
</feature>
<dbReference type="GO" id="GO:0016020">
    <property type="term" value="C:membrane"/>
    <property type="evidence" value="ECO:0007669"/>
    <property type="project" value="UniProtKB-SubCell"/>
</dbReference>
<comment type="similarity">
    <text evidence="5">Belongs to the SAT4 family.</text>
</comment>
<evidence type="ECO:0000256" key="4">
    <source>
        <dbReference type="ARBA" id="ARBA00023136"/>
    </source>
</evidence>
<protein>
    <recommendedName>
        <fullName evidence="8">Rhodopsin domain-containing protein</fullName>
    </recommendedName>
</protein>
<gene>
    <name evidence="9" type="ORF">DM02DRAFT_528532</name>
</gene>
<dbReference type="STRING" id="97972.A0A2V1DR48"/>
<organism evidence="9 10">
    <name type="scientific">Periconia macrospinosa</name>
    <dbReference type="NCBI Taxonomy" id="97972"/>
    <lineage>
        <taxon>Eukaryota</taxon>
        <taxon>Fungi</taxon>
        <taxon>Dikarya</taxon>
        <taxon>Ascomycota</taxon>
        <taxon>Pezizomycotina</taxon>
        <taxon>Dothideomycetes</taxon>
        <taxon>Pleosporomycetidae</taxon>
        <taxon>Pleosporales</taxon>
        <taxon>Massarineae</taxon>
        <taxon>Periconiaceae</taxon>
        <taxon>Periconia</taxon>
    </lineage>
</organism>
<evidence type="ECO:0000256" key="6">
    <source>
        <dbReference type="SAM" id="MobiDB-lite"/>
    </source>
</evidence>
<dbReference type="AlphaFoldDB" id="A0A2V1DR48"/>
<dbReference type="Pfam" id="PF20684">
    <property type="entry name" value="Fung_rhodopsin"/>
    <property type="match status" value="1"/>
</dbReference>
<evidence type="ECO:0000256" key="5">
    <source>
        <dbReference type="ARBA" id="ARBA00038359"/>
    </source>
</evidence>
<dbReference type="PANTHER" id="PTHR33048:SF96">
    <property type="entry name" value="INTEGRAL MEMBRANE PROTEIN"/>
    <property type="match status" value="1"/>
</dbReference>
<keyword evidence="10" id="KW-1185">Reference proteome</keyword>
<comment type="subcellular location">
    <subcellularLocation>
        <location evidence="1">Membrane</location>
        <topology evidence="1">Multi-pass membrane protein</topology>
    </subcellularLocation>
</comment>
<feature type="transmembrane region" description="Helical" evidence="7">
    <location>
        <begin position="91"/>
        <end position="112"/>
    </location>
</feature>
<feature type="region of interest" description="Disordered" evidence="6">
    <location>
        <begin position="249"/>
        <end position="287"/>
    </location>
</feature>
<sequence length="331" mass="36884">MSSSDDKLARKGVQLEGVAIAFLVLSWAFIALRIWTRTCVRRNFSWDDSTMMLAGWVIISEATYILTILTVKISLGIFFMRIVVQAWHTKLIYTTIAIATVSSVTTFFYCIFRCGSNVSNYVVNQLKDKCMNRITDRFFAYQHAAVGLLTDCVFVMLPVSLLWKINMERRSKILAGVILSVATLGCICSAIRFRYVDGLTEVHDFFWATTNISIWSTIEPGAGIMAGCAATLRPLLKLAFEKVQSIRFPSTRSSNPGDPHSSDQKNHGSTQRRSRSGTNAEEDVEANRGIIEMQSAICKKNESTDCILPSKAESSIVLCPSRRSGSTVQQE</sequence>
<feature type="transmembrane region" description="Helical" evidence="7">
    <location>
        <begin position="55"/>
        <end position="79"/>
    </location>
</feature>
<feature type="domain" description="Rhodopsin" evidence="8">
    <location>
        <begin position="56"/>
        <end position="237"/>
    </location>
</feature>
<evidence type="ECO:0000313" key="10">
    <source>
        <dbReference type="Proteomes" id="UP000244855"/>
    </source>
</evidence>
<accession>A0A2V1DR48</accession>
<feature type="transmembrane region" description="Helical" evidence="7">
    <location>
        <begin position="141"/>
        <end position="161"/>
    </location>
</feature>
<evidence type="ECO:0000256" key="7">
    <source>
        <dbReference type="SAM" id="Phobius"/>
    </source>
</evidence>
<evidence type="ECO:0000256" key="2">
    <source>
        <dbReference type="ARBA" id="ARBA00022692"/>
    </source>
</evidence>
<proteinExistence type="inferred from homology"/>
<name>A0A2V1DR48_9PLEO</name>
<dbReference type="InterPro" id="IPR052337">
    <property type="entry name" value="SAT4-like"/>
</dbReference>
<keyword evidence="3 7" id="KW-1133">Transmembrane helix</keyword>
<feature type="transmembrane region" description="Helical" evidence="7">
    <location>
        <begin position="173"/>
        <end position="192"/>
    </location>
</feature>
<evidence type="ECO:0000256" key="3">
    <source>
        <dbReference type="ARBA" id="ARBA00022989"/>
    </source>
</evidence>
<evidence type="ECO:0000259" key="8">
    <source>
        <dbReference type="Pfam" id="PF20684"/>
    </source>
</evidence>
<evidence type="ECO:0000313" key="9">
    <source>
        <dbReference type="EMBL" id="PVH99654.1"/>
    </source>
</evidence>
<dbReference type="EMBL" id="KZ805387">
    <property type="protein sequence ID" value="PVH99654.1"/>
    <property type="molecule type" value="Genomic_DNA"/>
</dbReference>
<dbReference type="OrthoDB" id="4682787at2759"/>